<feature type="compositionally biased region" description="Polar residues" evidence="1">
    <location>
        <begin position="93"/>
        <end position="103"/>
    </location>
</feature>
<evidence type="ECO:0000256" key="1">
    <source>
        <dbReference type="SAM" id="MobiDB-lite"/>
    </source>
</evidence>
<accession>H0EKI6</accession>
<name>H0EKI6_GLAL7</name>
<keyword evidence="3" id="KW-1185">Reference proteome</keyword>
<comment type="caution">
    <text evidence="2">The sequence shown here is derived from an EMBL/GenBank/DDBJ whole genome shotgun (WGS) entry which is preliminary data.</text>
</comment>
<sequence>MEKKTVMCLGITLNFFTIDMIAGDEAQRNREMGDRVDRREEQRREQQIRDEENARRIEEERQQRAQDRAEAARRERELDDAYARSEERGRYQQDMSSASQSAGWVSKGKRAHRHKKY</sequence>
<feature type="region of interest" description="Disordered" evidence="1">
    <location>
        <begin position="24"/>
        <end position="117"/>
    </location>
</feature>
<dbReference type="InParanoid" id="H0EKI6"/>
<organism evidence="2 3">
    <name type="scientific">Glarea lozoyensis (strain ATCC 74030 / MF5533)</name>
    <dbReference type="NCBI Taxonomy" id="1104152"/>
    <lineage>
        <taxon>Eukaryota</taxon>
        <taxon>Fungi</taxon>
        <taxon>Dikarya</taxon>
        <taxon>Ascomycota</taxon>
        <taxon>Pezizomycotina</taxon>
        <taxon>Leotiomycetes</taxon>
        <taxon>Helotiales</taxon>
        <taxon>Helotiaceae</taxon>
        <taxon>Glarea</taxon>
    </lineage>
</organism>
<dbReference type="HOGENOM" id="CLU_2146110_0_0_1"/>
<dbReference type="AlphaFoldDB" id="H0EKI6"/>
<reference evidence="2 3" key="1">
    <citation type="journal article" date="2012" name="Eukaryot. Cell">
        <title>Genome sequence of the fungus Glarea lozoyensis: the first genome sequence of a species from the Helotiaceae family.</title>
        <authorList>
            <person name="Youssar L."/>
            <person name="Gruening B.A."/>
            <person name="Erxleben A."/>
            <person name="Guenther S."/>
            <person name="Huettel W."/>
        </authorList>
    </citation>
    <scope>NUCLEOTIDE SEQUENCE [LARGE SCALE GENOMIC DNA]</scope>
    <source>
        <strain evidence="3">ATCC 74030 / MF5533</strain>
    </source>
</reference>
<dbReference type="Proteomes" id="UP000005446">
    <property type="component" value="Unassembled WGS sequence"/>
</dbReference>
<gene>
    <name evidence="2" type="ORF">M7I_3084</name>
</gene>
<feature type="compositionally biased region" description="Basic and acidic residues" evidence="1">
    <location>
        <begin position="25"/>
        <end position="91"/>
    </location>
</feature>
<dbReference type="OrthoDB" id="10526351at2759"/>
<evidence type="ECO:0000313" key="3">
    <source>
        <dbReference type="Proteomes" id="UP000005446"/>
    </source>
</evidence>
<dbReference type="EMBL" id="AGUE01000069">
    <property type="protein sequence ID" value="EHL00966.1"/>
    <property type="molecule type" value="Genomic_DNA"/>
</dbReference>
<feature type="compositionally biased region" description="Basic residues" evidence="1">
    <location>
        <begin position="107"/>
        <end position="117"/>
    </location>
</feature>
<evidence type="ECO:0000313" key="2">
    <source>
        <dbReference type="EMBL" id="EHL00966.1"/>
    </source>
</evidence>
<protein>
    <submittedName>
        <fullName evidence="2">Uncharacterized protein</fullName>
    </submittedName>
</protein>
<proteinExistence type="predicted"/>